<dbReference type="Pfam" id="PF10536">
    <property type="entry name" value="PMD"/>
    <property type="match status" value="1"/>
</dbReference>
<dbReference type="InterPro" id="IPR044824">
    <property type="entry name" value="MAIN-like"/>
</dbReference>
<dbReference type="Proteomes" id="UP000694005">
    <property type="component" value="Chromosome A06"/>
</dbReference>
<dbReference type="GO" id="GO:0010073">
    <property type="term" value="P:meristem maintenance"/>
    <property type="evidence" value="ECO:0007669"/>
    <property type="project" value="InterPro"/>
</dbReference>
<sequence>MANPSSSSSHPITEEREEVMVSEKGHTFIKTHFLKPIATSSVAVAELPRQRLSVSSSPSELLKRLSSAKSLSGFWVAERRFVSWVGKMEALHEPTWRKAGIFEAIKASTYNITKNPSLLLSVSQKWCPETNSFVFPWGEATVTLEDVMVLLGFSVLGSPVSDSVHSSEMEDAVEKLEEAWEEKKAGHGMVREEPWTSRFFGRGDLEHEAFLVLWLSLYVFPERTRRSISKCLVPIAVRLARGERIALAPAVLAGIYKDLGLISGRCDGKLNLKSLLKLVQVWTWERFKDLRPKPRDIPKGEPRIAQWDSLQQRHKNVRLRFDEFEWRPYTKPLKNWDPLRVYVEEAKWVTVDNSLGDEFASFARCVRVSQLVGDGFVESYYPNRVAMQFGLGQDLPGLVTRHGDFTEKEAWDDYNKPLDGLKLYMPSRLASGSVTARYRDWWVKSVCKKKETLNASNRFDDVDDDDDVDASPKVLPLSQVVQNLEEGFPATCTRSSMRRLPKKDKKGELVNSWKMSNYQSVQMKRAHEDEEEEEDNMTIAKIIRSRKKYSDADKAGGGAFESLGKRRRKFQVMDSDDDSGSCQKLASVKIEEMNEVYDDTASNIQQKTRQICDDEVNETGDTPGKRSMIADEAKKAECWLHEAREKKRCNEKRREDILEKLKLRNLSIKEKELKLEARIMEVEKTLGKIRESNTRGNKIKIEASA</sequence>
<dbReference type="EMBL" id="LS974622">
    <property type="protein sequence ID" value="CAG7868050.1"/>
    <property type="molecule type" value="Genomic_DNA"/>
</dbReference>
<dbReference type="EMBL" id="LR031569">
    <property type="protein sequence ID" value="VDC64953.1"/>
    <property type="molecule type" value="Genomic_DNA"/>
</dbReference>
<organism evidence="4">
    <name type="scientific">Brassica campestris</name>
    <name type="common">Field mustard</name>
    <dbReference type="NCBI Taxonomy" id="3711"/>
    <lineage>
        <taxon>Eukaryota</taxon>
        <taxon>Viridiplantae</taxon>
        <taxon>Streptophyta</taxon>
        <taxon>Embryophyta</taxon>
        <taxon>Tracheophyta</taxon>
        <taxon>Spermatophyta</taxon>
        <taxon>Magnoliopsida</taxon>
        <taxon>eudicotyledons</taxon>
        <taxon>Gunneridae</taxon>
        <taxon>Pentapetalae</taxon>
        <taxon>rosids</taxon>
        <taxon>malvids</taxon>
        <taxon>Brassicales</taxon>
        <taxon>Brassicaceae</taxon>
        <taxon>Brassiceae</taxon>
        <taxon>Brassica</taxon>
    </lineage>
</organism>
<reference evidence="4" key="1">
    <citation type="submission" date="2018-11" db="EMBL/GenBank/DDBJ databases">
        <authorList>
            <consortium name="Genoscope - CEA"/>
            <person name="William W."/>
        </authorList>
    </citation>
    <scope>NUCLEOTIDE SEQUENCE</scope>
</reference>
<protein>
    <recommendedName>
        <fullName evidence="2">Aminotransferase-like plant mobile domain-containing protein</fullName>
    </recommendedName>
</protein>
<proteinExistence type="predicted"/>
<evidence type="ECO:0000313" key="3">
    <source>
        <dbReference type="EMBL" id="CAG7868050.1"/>
    </source>
</evidence>
<dbReference type="PANTHER" id="PTHR46033">
    <property type="entry name" value="PROTEIN MAIN-LIKE 2"/>
    <property type="match status" value="1"/>
</dbReference>
<dbReference type="AlphaFoldDB" id="A0A3P5YU20"/>
<feature type="coiled-coil region" evidence="1">
    <location>
        <begin position="640"/>
        <end position="683"/>
    </location>
</feature>
<accession>A0A3P5YU20</accession>
<evidence type="ECO:0000259" key="2">
    <source>
        <dbReference type="Pfam" id="PF10536"/>
    </source>
</evidence>
<evidence type="ECO:0000313" key="4">
    <source>
        <dbReference type="EMBL" id="VDC64953.1"/>
    </source>
</evidence>
<gene>
    <name evidence="4" type="ORF">BRAA06T23493Z</name>
    <name evidence="3" type="ORF">BRAPAZ1V2_A06P02900.2</name>
</gene>
<name>A0A3P5YU20_BRACM</name>
<feature type="domain" description="Aminotransferase-like plant mobile" evidence="2">
    <location>
        <begin position="100"/>
        <end position="442"/>
    </location>
</feature>
<evidence type="ECO:0000256" key="1">
    <source>
        <dbReference type="SAM" id="Coils"/>
    </source>
</evidence>
<dbReference type="InterPro" id="IPR019557">
    <property type="entry name" value="AminoTfrase-like_pln_mobile"/>
</dbReference>
<dbReference type="Gramene" id="A06p02900.2_BraZ1">
    <property type="protein sequence ID" value="A06p02900.2_BraZ1.CDS.1"/>
    <property type="gene ID" value="A06g02900.2_BraZ1"/>
</dbReference>
<keyword evidence="1" id="KW-0175">Coiled coil</keyword>
<dbReference type="PANTHER" id="PTHR46033:SF67">
    <property type="entry name" value="AMINOTRANSFERASE-LIKE, PLANT MOBILE DOMAIN FAMILY PROTEIN"/>
    <property type="match status" value="1"/>
</dbReference>